<name>A0AAE1GYG9_9NEOP</name>
<reference evidence="2" key="1">
    <citation type="submission" date="2021-07" db="EMBL/GenBank/DDBJ databases">
        <authorList>
            <person name="Catto M.A."/>
            <person name="Jacobson A."/>
            <person name="Kennedy G."/>
            <person name="Labadie P."/>
            <person name="Hunt B.G."/>
            <person name="Srinivasan R."/>
        </authorList>
    </citation>
    <scope>NUCLEOTIDE SEQUENCE</scope>
    <source>
        <strain evidence="2">PL_HMW_Pooled</strain>
        <tissue evidence="2">Head</tissue>
    </source>
</reference>
<keyword evidence="1" id="KW-0175">Coiled coil</keyword>
<comment type="caution">
    <text evidence="2">The sequence shown here is derived from an EMBL/GenBank/DDBJ whole genome shotgun (WGS) entry which is preliminary data.</text>
</comment>
<organism evidence="2 3">
    <name type="scientific">Frankliniella fusca</name>
    <dbReference type="NCBI Taxonomy" id="407009"/>
    <lineage>
        <taxon>Eukaryota</taxon>
        <taxon>Metazoa</taxon>
        <taxon>Ecdysozoa</taxon>
        <taxon>Arthropoda</taxon>
        <taxon>Hexapoda</taxon>
        <taxon>Insecta</taxon>
        <taxon>Pterygota</taxon>
        <taxon>Neoptera</taxon>
        <taxon>Paraneoptera</taxon>
        <taxon>Thysanoptera</taxon>
        <taxon>Terebrantia</taxon>
        <taxon>Thripoidea</taxon>
        <taxon>Thripidae</taxon>
        <taxon>Frankliniella</taxon>
    </lineage>
</organism>
<protein>
    <submittedName>
        <fullName evidence="2">Autophagy-related protein 16</fullName>
    </submittedName>
</protein>
<accession>A0AAE1GYG9</accession>
<evidence type="ECO:0000313" key="3">
    <source>
        <dbReference type="Proteomes" id="UP001219518"/>
    </source>
</evidence>
<keyword evidence="3" id="KW-1185">Reference proteome</keyword>
<dbReference type="AlphaFoldDB" id="A0AAE1GYG9"/>
<proteinExistence type="predicted"/>
<gene>
    <name evidence="2" type="ORF">KUF71_004074</name>
</gene>
<evidence type="ECO:0000256" key="1">
    <source>
        <dbReference type="SAM" id="Coils"/>
    </source>
</evidence>
<sequence length="256" mass="29609">MTCRSHSCSYAVPQLHRKCKSCNKIQKRFSSRAVLKTAFSPSKPKTPNKYKPYQSLITPEKKKRVELYQKQIKNLRRDKSRLEELIVKKVAEESVLVDEDFDKDLTSWIQEADQDNKVLDFHKIFLQQQLQASNLKDKRGMRWHPLMIRFALLVKSISDSAYSAMAQSGFIHLPYQTTLYDYAHAMDIHEGCHPDIIEDVAKVVNACKHPYQKHHVLSFDVVTVSQNLVTRKDSGEVIGYCKLDAVKSDILELEKN</sequence>
<reference evidence="2" key="2">
    <citation type="journal article" date="2023" name="BMC Genomics">
        <title>Pest status, molecular evolution, and epigenetic factors derived from the genome assembly of Frankliniella fusca, a thysanopteran phytovirus vector.</title>
        <authorList>
            <person name="Catto M.A."/>
            <person name="Labadie P.E."/>
            <person name="Jacobson A.L."/>
            <person name="Kennedy G.G."/>
            <person name="Srinivasan R."/>
            <person name="Hunt B.G."/>
        </authorList>
    </citation>
    <scope>NUCLEOTIDE SEQUENCE</scope>
    <source>
        <strain evidence="2">PL_HMW_Pooled</strain>
    </source>
</reference>
<evidence type="ECO:0000313" key="2">
    <source>
        <dbReference type="EMBL" id="KAK3910200.1"/>
    </source>
</evidence>
<feature type="coiled-coil region" evidence="1">
    <location>
        <begin position="65"/>
        <end position="92"/>
    </location>
</feature>
<dbReference type="Proteomes" id="UP001219518">
    <property type="component" value="Unassembled WGS sequence"/>
</dbReference>
<dbReference type="EMBL" id="JAHWGI010000148">
    <property type="protein sequence ID" value="KAK3910200.1"/>
    <property type="molecule type" value="Genomic_DNA"/>
</dbReference>